<feature type="domain" description="AAA" evidence="1">
    <location>
        <begin position="3"/>
        <end position="181"/>
    </location>
</feature>
<dbReference type="CDD" id="cd02042">
    <property type="entry name" value="ParAB_family"/>
    <property type="match status" value="1"/>
</dbReference>
<organism evidence="2 3">
    <name type="scientific">Leptospirillum ferrodiazotrophum</name>
    <dbReference type="NCBI Taxonomy" id="412449"/>
    <lineage>
        <taxon>Bacteria</taxon>
        <taxon>Pseudomonadati</taxon>
        <taxon>Nitrospirota</taxon>
        <taxon>Nitrospiria</taxon>
        <taxon>Nitrospirales</taxon>
        <taxon>Nitrospiraceae</taxon>
        <taxon>Leptospirillum</taxon>
    </lineage>
</organism>
<accession>C6HVS4</accession>
<sequence length="256" mass="27520">MAQIVAIANQKGGVGKTTTTINLAASLAVEERKVLVIDLDPQSNTSSGLGLTAGLPPCSSYELLSGKKAMAEVLKKTALPFLDAIPCSVAMAGFEPEVAAADPNERANILKERLTQPETSGYDYIILDCPPSLGFITLNALVAANSVLIPVQCEFFALEGLGQLVKTMERVRQRWNPGLKIEGILPTMYDKRNKLSTSVLEELKKHFPDEVFSCVIPRNVTLGEAPSHGKPAVLYDVLSKGAQSYMTLAKEILAYG</sequence>
<evidence type="ECO:0000313" key="3">
    <source>
        <dbReference type="Proteomes" id="UP000009374"/>
    </source>
</evidence>
<dbReference type="Proteomes" id="UP000009374">
    <property type="component" value="Unassembled WGS sequence"/>
</dbReference>
<name>C6HVS4_9BACT</name>
<dbReference type="Pfam" id="PF13614">
    <property type="entry name" value="AAA_31"/>
    <property type="match status" value="1"/>
</dbReference>
<keyword evidence="3" id="KW-1185">Reference proteome</keyword>
<proteinExistence type="predicted"/>
<dbReference type="InterPro" id="IPR025669">
    <property type="entry name" value="AAA_dom"/>
</dbReference>
<dbReference type="InterPro" id="IPR027417">
    <property type="entry name" value="P-loop_NTPase"/>
</dbReference>
<reference evidence="2 3" key="1">
    <citation type="journal article" date="2009" name="Appl. Environ. Microbiol.">
        <title>Community genomic and proteomic analyses of chemoautotrophic iron-oxidizing "Leptospirillum rubarum" (Group II) and "Leptospirillum ferrodiazotrophum" (Group III) bacteria in acid mine drainage biofilms.</title>
        <authorList>
            <person name="Goltsman D.S."/>
            <person name="Denef V.J."/>
            <person name="Singer S.W."/>
            <person name="VerBerkmoes N.C."/>
            <person name="Lefsrud M."/>
            <person name="Mueller R.S."/>
            <person name="Dick G.J."/>
            <person name="Sun C.L."/>
            <person name="Wheeler K.E."/>
            <person name="Zemla A."/>
            <person name="Baker B.J."/>
            <person name="Hauser L."/>
            <person name="Land M."/>
            <person name="Shah M.B."/>
            <person name="Thelen M.P."/>
            <person name="Hettich R.L."/>
            <person name="Banfield J.F."/>
        </authorList>
    </citation>
    <scope>NUCLEOTIDE SEQUENCE [LARGE SCALE GENOMIC DNA]</scope>
</reference>
<protein>
    <submittedName>
        <fullName evidence="2">Cobyrinic acid a,c-diamide synthase</fullName>
    </submittedName>
</protein>
<dbReference type="PANTHER" id="PTHR13696">
    <property type="entry name" value="P-LOOP CONTAINING NUCLEOSIDE TRIPHOSPHATE HYDROLASE"/>
    <property type="match status" value="1"/>
</dbReference>
<evidence type="ECO:0000259" key="1">
    <source>
        <dbReference type="Pfam" id="PF13614"/>
    </source>
</evidence>
<dbReference type="InterPro" id="IPR050678">
    <property type="entry name" value="DNA_Partitioning_ATPase"/>
</dbReference>
<dbReference type="AlphaFoldDB" id="C6HVS4"/>
<dbReference type="FunFam" id="3.40.50.300:FF:000285">
    <property type="entry name" value="Sporulation initiation inhibitor Soj"/>
    <property type="match status" value="1"/>
</dbReference>
<dbReference type="Gene3D" id="3.40.50.300">
    <property type="entry name" value="P-loop containing nucleotide triphosphate hydrolases"/>
    <property type="match status" value="1"/>
</dbReference>
<dbReference type="PANTHER" id="PTHR13696:SF52">
    <property type="entry name" value="PARA FAMILY PROTEIN CT_582"/>
    <property type="match status" value="1"/>
</dbReference>
<dbReference type="EMBL" id="GG693865">
    <property type="protein sequence ID" value="EES53298.1"/>
    <property type="molecule type" value="Genomic_DNA"/>
</dbReference>
<evidence type="ECO:0000313" key="2">
    <source>
        <dbReference type="EMBL" id="EES53298.1"/>
    </source>
</evidence>
<gene>
    <name evidence="2" type="ORF">UBAL3_79520020</name>
</gene>
<dbReference type="SUPFAM" id="SSF52540">
    <property type="entry name" value="P-loop containing nucleoside triphosphate hydrolases"/>
    <property type="match status" value="1"/>
</dbReference>